<gene>
    <name evidence="2" type="ORF">SCHCODRAFT_235782</name>
</gene>
<protein>
    <submittedName>
        <fullName evidence="2">Uncharacterized protein</fullName>
    </submittedName>
</protein>
<keyword evidence="3" id="KW-1185">Reference proteome</keyword>
<dbReference type="AlphaFoldDB" id="D8Q8L0"/>
<feature type="chain" id="PRO_5003120642" evidence="1">
    <location>
        <begin position="23"/>
        <end position="453"/>
    </location>
</feature>
<dbReference type="OrthoDB" id="5985073at2759"/>
<dbReference type="eggNOG" id="ENOG502S3VG">
    <property type="taxonomic scope" value="Eukaryota"/>
</dbReference>
<sequence length="453" mass="49831">MRLPSYLSLLCLFACHHLPAAARLERRQDVPPTPFPDPSGYSVQPVAIGVADTGYSGFPNVLNADIVLDFQLKVAPGASIPMYMSSNRDPKNITRAVISLPGKLRDNWYYFWALDKALYQAWGTYPDVDYNAISVMAPVFLNQMDIDAGAAAGVNGTLFWNGTTWMSGHYNIGPDTFANISSYDVMDDLVDYYLNKTVFPNLDQVVIAGHSAGAQLTQRYAALRKSRKDDDRIVYWMANPGSLLWLTEDRPLPNDSCANVDRWKYGLSDGVPAYGAYALKHLQREGIVERYNSRNIHYAWGTGDDGPGDTRCQAQTQGMTHYQRGLNFVNMLQNISGGSLPANATVDFVEGVTHDCEGMTRSPSGLTRLFRNATYQDPAGFWNVGSSTMSWPSRAGGVRGVARSHGPPLGGRSLLDISLEALRDYGGRSTPATAFPTKVPHHPRASNRVCFPT</sequence>
<dbReference type="OMA" id="FNNWKFG"/>
<accession>D8Q8L0</accession>
<keyword evidence="1" id="KW-0732">Signal</keyword>
<evidence type="ECO:0000313" key="2">
    <source>
        <dbReference type="EMBL" id="EFI95493.1"/>
    </source>
</evidence>
<dbReference type="InterPro" id="IPR029058">
    <property type="entry name" value="AB_hydrolase_fold"/>
</dbReference>
<dbReference type="EMBL" id="GL377308">
    <property type="protein sequence ID" value="EFI95493.1"/>
    <property type="molecule type" value="Genomic_DNA"/>
</dbReference>
<dbReference type="HOGENOM" id="CLU_023751_4_1_1"/>
<dbReference type="SUPFAM" id="SSF53474">
    <property type="entry name" value="alpha/beta-Hydrolases"/>
    <property type="match status" value="1"/>
</dbReference>
<name>D8Q8L0_SCHCM</name>
<organism evidence="3">
    <name type="scientific">Schizophyllum commune (strain H4-8 / FGSC 9210)</name>
    <name type="common">Split gill fungus</name>
    <dbReference type="NCBI Taxonomy" id="578458"/>
    <lineage>
        <taxon>Eukaryota</taxon>
        <taxon>Fungi</taxon>
        <taxon>Dikarya</taxon>
        <taxon>Basidiomycota</taxon>
        <taxon>Agaricomycotina</taxon>
        <taxon>Agaricomycetes</taxon>
        <taxon>Agaricomycetidae</taxon>
        <taxon>Agaricales</taxon>
        <taxon>Schizophyllaceae</taxon>
        <taxon>Schizophyllum</taxon>
    </lineage>
</organism>
<evidence type="ECO:0000256" key="1">
    <source>
        <dbReference type="SAM" id="SignalP"/>
    </source>
</evidence>
<reference evidence="2 3" key="1">
    <citation type="journal article" date="2010" name="Nat. Biotechnol.">
        <title>Genome sequence of the model mushroom Schizophyllum commune.</title>
        <authorList>
            <person name="Ohm R.A."/>
            <person name="de Jong J.F."/>
            <person name="Lugones L.G."/>
            <person name="Aerts A."/>
            <person name="Kothe E."/>
            <person name="Stajich J.E."/>
            <person name="de Vries R.P."/>
            <person name="Record E."/>
            <person name="Levasseur A."/>
            <person name="Baker S.E."/>
            <person name="Bartholomew K.A."/>
            <person name="Coutinho P.M."/>
            <person name="Erdmann S."/>
            <person name="Fowler T.J."/>
            <person name="Gathman A.C."/>
            <person name="Lombard V."/>
            <person name="Henrissat B."/>
            <person name="Knabe N."/>
            <person name="Kuees U."/>
            <person name="Lilly W.W."/>
            <person name="Lindquist E."/>
            <person name="Lucas S."/>
            <person name="Magnuson J.K."/>
            <person name="Piumi F."/>
            <person name="Raudaskoski M."/>
            <person name="Salamov A."/>
            <person name="Schmutz J."/>
            <person name="Schwarze F.W.M.R."/>
            <person name="vanKuyk P.A."/>
            <person name="Horton J.S."/>
            <person name="Grigoriev I.V."/>
            <person name="Woesten H.A.B."/>
        </authorList>
    </citation>
    <scope>NUCLEOTIDE SEQUENCE [LARGE SCALE GENOMIC DNA]</scope>
    <source>
        <strain evidence="3">H4-8 / FGSC 9210</strain>
    </source>
</reference>
<dbReference type="KEGG" id="scm:SCHCO_02584362"/>
<dbReference type="PANTHER" id="PTHR35560">
    <property type="entry name" value="BLL0132 PROTEIN"/>
    <property type="match status" value="1"/>
</dbReference>
<dbReference type="RefSeq" id="XP_003030396.1">
    <property type="nucleotide sequence ID" value="XM_003030350.1"/>
</dbReference>
<dbReference type="PANTHER" id="PTHR35560:SF3">
    <property type="entry name" value="PEPTIDASE S9 PROLYL OLIGOPEPTIDASE CATALYTIC DOMAIN-CONTAINING PROTEIN"/>
    <property type="match status" value="1"/>
</dbReference>
<dbReference type="Gene3D" id="3.40.50.1820">
    <property type="entry name" value="alpha/beta hydrolase"/>
    <property type="match status" value="1"/>
</dbReference>
<feature type="signal peptide" evidence="1">
    <location>
        <begin position="1"/>
        <end position="22"/>
    </location>
</feature>
<dbReference type="VEuPathDB" id="FungiDB:SCHCODRAFT_02584362"/>
<dbReference type="GeneID" id="9591406"/>
<dbReference type="InParanoid" id="D8Q8L0"/>
<dbReference type="Proteomes" id="UP000007431">
    <property type="component" value="Unassembled WGS sequence"/>
</dbReference>
<proteinExistence type="predicted"/>
<evidence type="ECO:0000313" key="3">
    <source>
        <dbReference type="Proteomes" id="UP000007431"/>
    </source>
</evidence>